<accession>A0ACD5H8X5</accession>
<organism evidence="1 2">
    <name type="scientific">Acidithiobacillus ferrianus</name>
    <dbReference type="NCBI Taxonomy" id="2678518"/>
    <lineage>
        <taxon>Bacteria</taxon>
        <taxon>Pseudomonadati</taxon>
        <taxon>Pseudomonadota</taxon>
        <taxon>Acidithiobacillia</taxon>
        <taxon>Acidithiobacillales</taxon>
        <taxon>Acidithiobacillaceae</taxon>
        <taxon>Acidithiobacillus</taxon>
    </lineage>
</organism>
<dbReference type="Proteomes" id="UP000470022">
    <property type="component" value="Chromosome"/>
</dbReference>
<evidence type="ECO:0000313" key="1">
    <source>
        <dbReference type="EMBL" id="XRI70028.1"/>
    </source>
</evidence>
<dbReference type="EMBL" id="CP127523">
    <property type="protein sequence ID" value="XRI70028.1"/>
    <property type="molecule type" value="Genomic_DNA"/>
</dbReference>
<keyword evidence="2" id="KW-1185">Reference proteome</keyword>
<proteinExistence type="predicted"/>
<gene>
    <name evidence="1" type="ORF">GL267_004895</name>
</gene>
<name>A0ACD5H8X5_9PROT</name>
<evidence type="ECO:0000313" key="2">
    <source>
        <dbReference type="Proteomes" id="UP000470022"/>
    </source>
</evidence>
<sequence length="115" mass="13207">MDSSNIQPTEEFPEDAPLRAQVEKLLHAGLRSEVEPRAYDPEMQQSVLARLQHVLAEEVAKRVEIAGFTLHPYAAEGIEEACETCMYFLSHRQFCALPELQLPVKPDWSCRLWRI</sequence>
<protein>
    <submittedName>
        <fullName evidence="1">Uncharacterized protein</fullName>
    </submittedName>
</protein>
<reference evidence="1" key="1">
    <citation type="submission" date="2023-06" db="EMBL/GenBank/DDBJ databases">
        <title>Complete and circular genome of Acidithiobacillus ferrianus DSM 107098.</title>
        <authorList>
            <person name="Norris P.R."/>
            <person name="Falagan C."/>
            <person name="Moya-Beltran A."/>
            <person name="Castro M."/>
            <person name="Quatrini R."/>
            <person name="Johnson D.B."/>
        </authorList>
    </citation>
    <scope>NUCLEOTIDE SEQUENCE</scope>
    <source>
        <strain evidence="1">MG</strain>
    </source>
</reference>